<comment type="caution">
    <text evidence="1">The sequence shown here is derived from an EMBL/GenBank/DDBJ whole genome shotgun (WGS) entry which is preliminary data.</text>
</comment>
<gene>
    <name evidence="1" type="ORF">IWW38_000787</name>
</gene>
<dbReference type="EMBL" id="JANBVB010000015">
    <property type="protein sequence ID" value="KAJ2899909.1"/>
    <property type="molecule type" value="Genomic_DNA"/>
</dbReference>
<evidence type="ECO:0000313" key="1">
    <source>
        <dbReference type="EMBL" id="KAJ2899909.1"/>
    </source>
</evidence>
<dbReference type="Proteomes" id="UP001139981">
    <property type="component" value="Unassembled WGS sequence"/>
</dbReference>
<reference evidence="1" key="1">
    <citation type="submission" date="2022-07" db="EMBL/GenBank/DDBJ databases">
        <title>Phylogenomic reconstructions and comparative analyses of Kickxellomycotina fungi.</title>
        <authorList>
            <person name="Reynolds N.K."/>
            <person name="Stajich J.E."/>
            <person name="Barry K."/>
            <person name="Grigoriev I.V."/>
            <person name="Crous P."/>
            <person name="Smith M.E."/>
        </authorList>
    </citation>
    <scope>NUCLEOTIDE SEQUENCE</scope>
    <source>
        <strain evidence="1">CBS 190363</strain>
    </source>
</reference>
<organism evidence="1 2">
    <name type="scientific">Coemansia aciculifera</name>
    <dbReference type="NCBI Taxonomy" id="417176"/>
    <lineage>
        <taxon>Eukaryota</taxon>
        <taxon>Fungi</taxon>
        <taxon>Fungi incertae sedis</taxon>
        <taxon>Zoopagomycota</taxon>
        <taxon>Kickxellomycotina</taxon>
        <taxon>Kickxellomycetes</taxon>
        <taxon>Kickxellales</taxon>
        <taxon>Kickxellaceae</taxon>
        <taxon>Coemansia</taxon>
    </lineage>
</organism>
<name>A0ACC1M851_9FUNG</name>
<accession>A0ACC1M851</accession>
<proteinExistence type="predicted"/>
<protein>
    <submittedName>
        <fullName evidence="1">Uncharacterized protein</fullName>
    </submittedName>
</protein>
<sequence length="119" mass="11894">MTGAVPAAPAAPAAPAVQETPAAPQHKYTFRVKMACGGCSGAIKKALTAYKSGAVTVDQAIPVENIVSVTTALPREEVLQVIVKTGKTVFDEPPAAVGVDKKLAEDAASKAPAAASPAA</sequence>
<keyword evidence="2" id="KW-1185">Reference proteome</keyword>
<evidence type="ECO:0000313" key="2">
    <source>
        <dbReference type="Proteomes" id="UP001139981"/>
    </source>
</evidence>